<dbReference type="Proteomes" id="UP000693946">
    <property type="component" value="Linkage Group LG15"/>
</dbReference>
<sequence length="117" mass="13387">MNQLNAAIFCIHHQDPSSSRNKLVFQTLTRQRSRFPSFPLTNVTIQLILNTRTSMFFLQAHPITIIIIIINVHRPMSKVCLRVVPWWTGWLIGACVRGELRPSCTAFDFSGEECSIT</sequence>
<keyword evidence="2" id="KW-1185">Reference proteome</keyword>
<reference evidence="1 2" key="1">
    <citation type="journal article" date="2021" name="Sci. Rep.">
        <title>Chromosome anchoring in Senegalese sole (Solea senegalensis) reveals sex-associated markers and genome rearrangements in flatfish.</title>
        <authorList>
            <person name="Guerrero-Cozar I."/>
            <person name="Gomez-Garrido J."/>
            <person name="Berbel C."/>
            <person name="Martinez-Blanch J.F."/>
            <person name="Alioto T."/>
            <person name="Claros M.G."/>
            <person name="Gagnaire P.A."/>
            <person name="Manchado M."/>
        </authorList>
    </citation>
    <scope>NUCLEOTIDE SEQUENCE [LARGE SCALE GENOMIC DNA]</scope>
    <source>
        <strain evidence="1">Sse05_10M</strain>
    </source>
</reference>
<accession>A0AAV6S485</accession>
<comment type="caution">
    <text evidence="1">The sequence shown here is derived from an EMBL/GenBank/DDBJ whole genome shotgun (WGS) entry which is preliminary data.</text>
</comment>
<gene>
    <name evidence="1" type="ORF">JOB18_024286</name>
</gene>
<dbReference type="EMBL" id="JAGKHQ010000007">
    <property type="protein sequence ID" value="KAG7512243.1"/>
    <property type="molecule type" value="Genomic_DNA"/>
</dbReference>
<dbReference type="AlphaFoldDB" id="A0AAV6S485"/>
<organism evidence="1 2">
    <name type="scientific">Solea senegalensis</name>
    <name type="common">Senegalese sole</name>
    <dbReference type="NCBI Taxonomy" id="28829"/>
    <lineage>
        <taxon>Eukaryota</taxon>
        <taxon>Metazoa</taxon>
        <taxon>Chordata</taxon>
        <taxon>Craniata</taxon>
        <taxon>Vertebrata</taxon>
        <taxon>Euteleostomi</taxon>
        <taxon>Actinopterygii</taxon>
        <taxon>Neopterygii</taxon>
        <taxon>Teleostei</taxon>
        <taxon>Neoteleostei</taxon>
        <taxon>Acanthomorphata</taxon>
        <taxon>Carangaria</taxon>
        <taxon>Pleuronectiformes</taxon>
        <taxon>Pleuronectoidei</taxon>
        <taxon>Soleidae</taxon>
        <taxon>Solea</taxon>
    </lineage>
</organism>
<protein>
    <submittedName>
        <fullName evidence="1">Uncharacterized protein</fullName>
    </submittedName>
</protein>
<evidence type="ECO:0000313" key="1">
    <source>
        <dbReference type="EMBL" id="KAG7512243.1"/>
    </source>
</evidence>
<evidence type="ECO:0000313" key="2">
    <source>
        <dbReference type="Proteomes" id="UP000693946"/>
    </source>
</evidence>
<proteinExistence type="predicted"/>
<name>A0AAV6S485_SOLSE</name>